<dbReference type="PANTHER" id="PTHR36152">
    <property type="entry name" value="CYTOPLASMIC PROTEIN-RELATED"/>
    <property type="match status" value="1"/>
</dbReference>
<comment type="caution">
    <text evidence="1">The sequence shown here is derived from an EMBL/GenBank/DDBJ whole genome shotgun (WGS) entry which is preliminary data.</text>
</comment>
<evidence type="ECO:0000313" key="2">
    <source>
        <dbReference type="Proteomes" id="UP000606730"/>
    </source>
</evidence>
<sequence length="165" mass="18257">MATMFCQISDIPGDATEKNHIKWIVLKSLSWGLERAVEMTDLGSTQRGHANSNFNKVEVTSEMGIASNKIATSVANGTVRPEIILHMCRSGESASAGLEAYSIWKLKDVIIDKYEVSGSEDGIPEENWALAYIAIEHEYKSTDQKTAKLKTENTFKWNVQTGDVS</sequence>
<dbReference type="InterPro" id="IPR008514">
    <property type="entry name" value="T6SS_Hcp"/>
</dbReference>
<dbReference type="AlphaFoldDB" id="A0A917AHN8"/>
<dbReference type="Proteomes" id="UP000606730">
    <property type="component" value="Unassembled WGS sequence"/>
</dbReference>
<name>A0A917AHN8_9RHOB</name>
<accession>A0A917AHN8</accession>
<dbReference type="PANTHER" id="PTHR36152:SF1">
    <property type="entry name" value="UBIQUITIN-LIKE DOMAIN-CONTAINING PROTEIN"/>
    <property type="match status" value="1"/>
</dbReference>
<evidence type="ECO:0008006" key="3">
    <source>
        <dbReference type="Google" id="ProtNLM"/>
    </source>
</evidence>
<proteinExistence type="predicted"/>
<gene>
    <name evidence="1" type="ORF">GCM10011517_21800</name>
</gene>
<dbReference type="RefSeq" id="WP_229666168.1">
    <property type="nucleotide sequence ID" value="NZ_BMKN01000002.1"/>
</dbReference>
<reference evidence="1" key="1">
    <citation type="journal article" date="2014" name="Int. J. Syst. Evol. Microbiol.">
        <title>Complete genome sequence of Corynebacterium casei LMG S-19264T (=DSM 44701T), isolated from a smear-ripened cheese.</title>
        <authorList>
            <consortium name="US DOE Joint Genome Institute (JGI-PGF)"/>
            <person name="Walter F."/>
            <person name="Albersmeier A."/>
            <person name="Kalinowski J."/>
            <person name="Ruckert C."/>
        </authorList>
    </citation>
    <scope>NUCLEOTIDE SEQUENCE</scope>
    <source>
        <strain evidence="1">CGMCC 1.16012</strain>
    </source>
</reference>
<evidence type="ECO:0000313" key="1">
    <source>
        <dbReference type="EMBL" id="GGE53758.1"/>
    </source>
</evidence>
<reference evidence="1" key="2">
    <citation type="submission" date="2020-09" db="EMBL/GenBank/DDBJ databases">
        <authorList>
            <person name="Sun Q."/>
            <person name="Zhou Y."/>
        </authorList>
    </citation>
    <scope>NUCLEOTIDE SEQUENCE</scope>
    <source>
        <strain evidence="1">CGMCC 1.16012</strain>
    </source>
</reference>
<dbReference type="EMBL" id="BMKN01000002">
    <property type="protein sequence ID" value="GGE53758.1"/>
    <property type="molecule type" value="Genomic_DNA"/>
</dbReference>
<dbReference type="Pfam" id="PF05638">
    <property type="entry name" value="T6SS_HCP"/>
    <property type="match status" value="1"/>
</dbReference>
<organism evidence="1 2">
    <name type="scientific">Actibacterium pelagium</name>
    <dbReference type="NCBI Taxonomy" id="2029103"/>
    <lineage>
        <taxon>Bacteria</taxon>
        <taxon>Pseudomonadati</taxon>
        <taxon>Pseudomonadota</taxon>
        <taxon>Alphaproteobacteria</taxon>
        <taxon>Rhodobacterales</taxon>
        <taxon>Roseobacteraceae</taxon>
        <taxon>Actibacterium</taxon>
    </lineage>
</organism>
<dbReference type="InterPro" id="IPR036624">
    <property type="entry name" value="Hcp1-lik_sf"/>
</dbReference>
<dbReference type="SUPFAM" id="SSF141452">
    <property type="entry name" value="Hcp1-like"/>
    <property type="match status" value="1"/>
</dbReference>
<dbReference type="InterPro" id="IPR053165">
    <property type="entry name" value="HSI-I_assembly_Hcp1"/>
</dbReference>
<protein>
    <recommendedName>
        <fullName evidence="3">Type VI secretion system secreted protein Hcp</fullName>
    </recommendedName>
</protein>
<keyword evidence="2" id="KW-1185">Reference proteome</keyword>
<dbReference type="Gene3D" id="2.30.110.20">
    <property type="entry name" value="Hcp1-like"/>
    <property type="match status" value="1"/>
</dbReference>